<dbReference type="InterPro" id="IPR000515">
    <property type="entry name" value="MetI-like"/>
</dbReference>
<sequence>MDPRIEKHSTSFTGTNVPIGDGKTKGSAIQNATPYLFIAPHLVFFIIFLIVPIGYGIYISLHEWDYLTPPEFVGLQHYRNIFLNPTSIDYVEFWNAFWNTVQFVVFAVPVLIVVPLVLAVAVDTKTWGTHFFRAVFYAPSLLSVATVSLIWLWILDTNAGIVNFYLNKFGGETVPWLSKMPWAWIALVVMTVWWTIGRNMIIFLAGLQDIPEELHEAAKIDGAGRLSRFFHIILPGIRGPMLFCVVMTTIESFNLFGQPYMTTQGGPGEETEVLMMLIRQVGFADFRMGSAAAMALIMGFSLLLISMVQFAVMNRGQIRGPR</sequence>
<keyword evidence="6 7" id="KW-0472">Membrane</keyword>
<evidence type="ECO:0000256" key="6">
    <source>
        <dbReference type="ARBA" id="ARBA00023136"/>
    </source>
</evidence>
<dbReference type="GO" id="GO:0055085">
    <property type="term" value="P:transmembrane transport"/>
    <property type="evidence" value="ECO:0007669"/>
    <property type="project" value="InterPro"/>
</dbReference>
<comment type="caution">
    <text evidence="9">The sequence shown here is derived from an EMBL/GenBank/DDBJ whole genome shotgun (WGS) entry which is preliminary data.</text>
</comment>
<evidence type="ECO:0000256" key="2">
    <source>
        <dbReference type="ARBA" id="ARBA00022448"/>
    </source>
</evidence>
<comment type="similarity">
    <text evidence="7">Belongs to the binding-protein-dependent transport system permease family.</text>
</comment>
<dbReference type="CDD" id="cd06261">
    <property type="entry name" value="TM_PBP2"/>
    <property type="match status" value="1"/>
</dbReference>
<dbReference type="AlphaFoldDB" id="A0A2T6C7Z5"/>
<dbReference type="RefSeq" id="WP_108021981.1">
    <property type="nucleotide sequence ID" value="NZ_QBKR01000003.1"/>
</dbReference>
<evidence type="ECO:0000256" key="7">
    <source>
        <dbReference type="RuleBase" id="RU363032"/>
    </source>
</evidence>
<dbReference type="PROSITE" id="PS50928">
    <property type="entry name" value="ABC_TM1"/>
    <property type="match status" value="1"/>
</dbReference>
<feature type="transmembrane region" description="Helical" evidence="7">
    <location>
        <begin position="35"/>
        <end position="58"/>
    </location>
</feature>
<feature type="transmembrane region" description="Helical" evidence="7">
    <location>
        <begin position="182"/>
        <end position="207"/>
    </location>
</feature>
<dbReference type="PANTHER" id="PTHR30193">
    <property type="entry name" value="ABC TRANSPORTER PERMEASE PROTEIN"/>
    <property type="match status" value="1"/>
</dbReference>
<proteinExistence type="inferred from homology"/>
<dbReference type="EMBL" id="QBKR01000003">
    <property type="protein sequence ID" value="PTX64434.1"/>
    <property type="molecule type" value="Genomic_DNA"/>
</dbReference>
<dbReference type="Proteomes" id="UP000244240">
    <property type="component" value="Unassembled WGS sequence"/>
</dbReference>
<dbReference type="InterPro" id="IPR035906">
    <property type="entry name" value="MetI-like_sf"/>
</dbReference>
<name>A0A2T6C7Z5_9BACL</name>
<keyword evidence="5 7" id="KW-1133">Transmembrane helix</keyword>
<evidence type="ECO:0000313" key="10">
    <source>
        <dbReference type="Proteomes" id="UP000244240"/>
    </source>
</evidence>
<keyword evidence="2 7" id="KW-0813">Transport</keyword>
<keyword evidence="4 7" id="KW-0812">Transmembrane</keyword>
<evidence type="ECO:0000259" key="8">
    <source>
        <dbReference type="PROSITE" id="PS50928"/>
    </source>
</evidence>
<evidence type="ECO:0000256" key="5">
    <source>
        <dbReference type="ARBA" id="ARBA00022989"/>
    </source>
</evidence>
<comment type="subcellular location">
    <subcellularLocation>
        <location evidence="1 7">Cell membrane</location>
        <topology evidence="1 7">Multi-pass membrane protein</topology>
    </subcellularLocation>
</comment>
<dbReference type="SUPFAM" id="SSF161098">
    <property type="entry name" value="MetI-like"/>
    <property type="match status" value="1"/>
</dbReference>
<dbReference type="OrthoDB" id="9787541at2"/>
<accession>A0A2T6C7Z5</accession>
<feature type="domain" description="ABC transmembrane type-1" evidence="8">
    <location>
        <begin position="97"/>
        <end position="309"/>
    </location>
</feature>
<dbReference type="InterPro" id="IPR051393">
    <property type="entry name" value="ABC_transporter_permease"/>
</dbReference>
<evidence type="ECO:0000313" key="9">
    <source>
        <dbReference type="EMBL" id="PTX64434.1"/>
    </source>
</evidence>
<keyword evidence="3" id="KW-1003">Cell membrane</keyword>
<evidence type="ECO:0000256" key="3">
    <source>
        <dbReference type="ARBA" id="ARBA00022475"/>
    </source>
</evidence>
<keyword evidence="10" id="KW-1185">Reference proteome</keyword>
<reference evidence="9 10" key="1">
    <citation type="submission" date="2018-04" db="EMBL/GenBank/DDBJ databases">
        <title>Genomic Encyclopedia of Archaeal and Bacterial Type Strains, Phase II (KMG-II): from individual species to whole genera.</title>
        <authorList>
            <person name="Goeker M."/>
        </authorList>
    </citation>
    <scope>NUCLEOTIDE SEQUENCE [LARGE SCALE GENOMIC DNA]</scope>
    <source>
        <strain evidence="9 10">DSM 45787</strain>
    </source>
</reference>
<protein>
    <submittedName>
        <fullName evidence="9">Carbohydrate ABC transporter membrane protein 1 (CUT1 family)</fullName>
    </submittedName>
</protein>
<feature type="transmembrane region" description="Helical" evidence="7">
    <location>
        <begin position="134"/>
        <end position="154"/>
    </location>
</feature>
<dbReference type="Pfam" id="PF00528">
    <property type="entry name" value="BPD_transp_1"/>
    <property type="match status" value="1"/>
</dbReference>
<feature type="transmembrane region" description="Helical" evidence="7">
    <location>
        <begin position="103"/>
        <end position="122"/>
    </location>
</feature>
<organism evidence="9 10">
    <name type="scientific">Melghirimyces profundicolus</name>
    <dbReference type="NCBI Taxonomy" id="1242148"/>
    <lineage>
        <taxon>Bacteria</taxon>
        <taxon>Bacillati</taxon>
        <taxon>Bacillota</taxon>
        <taxon>Bacilli</taxon>
        <taxon>Bacillales</taxon>
        <taxon>Thermoactinomycetaceae</taxon>
        <taxon>Melghirimyces</taxon>
    </lineage>
</organism>
<dbReference type="GO" id="GO:0005886">
    <property type="term" value="C:plasma membrane"/>
    <property type="evidence" value="ECO:0007669"/>
    <property type="project" value="UniProtKB-SubCell"/>
</dbReference>
<dbReference type="PANTHER" id="PTHR30193:SF37">
    <property type="entry name" value="INNER MEMBRANE ABC TRANSPORTER PERMEASE PROTEIN YCJO"/>
    <property type="match status" value="1"/>
</dbReference>
<gene>
    <name evidence="9" type="ORF">C8P63_103220</name>
</gene>
<feature type="transmembrane region" description="Helical" evidence="7">
    <location>
        <begin position="228"/>
        <end position="250"/>
    </location>
</feature>
<evidence type="ECO:0000256" key="4">
    <source>
        <dbReference type="ARBA" id="ARBA00022692"/>
    </source>
</evidence>
<feature type="transmembrane region" description="Helical" evidence="7">
    <location>
        <begin position="291"/>
        <end position="312"/>
    </location>
</feature>
<evidence type="ECO:0000256" key="1">
    <source>
        <dbReference type="ARBA" id="ARBA00004651"/>
    </source>
</evidence>
<dbReference type="Gene3D" id="1.10.3720.10">
    <property type="entry name" value="MetI-like"/>
    <property type="match status" value="1"/>
</dbReference>